<reference evidence="1" key="1">
    <citation type="submission" date="2021-07" db="EMBL/GenBank/DDBJ databases">
        <authorList>
            <person name="Catto M.A."/>
            <person name="Jacobson A."/>
            <person name="Kennedy G."/>
            <person name="Labadie P."/>
            <person name="Hunt B.G."/>
            <person name="Srinivasan R."/>
        </authorList>
    </citation>
    <scope>NUCLEOTIDE SEQUENCE</scope>
    <source>
        <strain evidence="1">PL_HMW_Pooled</strain>
        <tissue evidence="1">Head</tissue>
    </source>
</reference>
<reference evidence="1" key="2">
    <citation type="journal article" date="2023" name="BMC Genomics">
        <title>Pest status, molecular evolution, and epigenetic factors derived from the genome assembly of Frankliniella fusca, a thysanopteran phytovirus vector.</title>
        <authorList>
            <person name="Catto M.A."/>
            <person name="Labadie P.E."/>
            <person name="Jacobson A.L."/>
            <person name="Kennedy G.G."/>
            <person name="Srinivasan R."/>
            <person name="Hunt B.G."/>
        </authorList>
    </citation>
    <scope>NUCLEOTIDE SEQUENCE</scope>
    <source>
        <strain evidence="1">PL_HMW_Pooled</strain>
    </source>
</reference>
<evidence type="ECO:0000313" key="1">
    <source>
        <dbReference type="EMBL" id="KAK3911763.1"/>
    </source>
</evidence>
<dbReference type="AlphaFoldDB" id="A0AAE1L9U7"/>
<comment type="caution">
    <text evidence="1">The sequence shown here is derived from an EMBL/GenBank/DDBJ whole genome shotgun (WGS) entry which is preliminary data.</text>
</comment>
<dbReference type="EMBL" id="JAHWGI010000284">
    <property type="protein sequence ID" value="KAK3911763.1"/>
    <property type="molecule type" value="Genomic_DNA"/>
</dbReference>
<keyword evidence="2" id="KW-1185">Reference proteome</keyword>
<accession>A0AAE1L9U7</accession>
<organism evidence="1 2">
    <name type="scientific">Frankliniella fusca</name>
    <dbReference type="NCBI Taxonomy" id="407009"/>
    <lineage>
        <taxon>Eukaryota</taxon>
        <taxon>Metazoa</taxon>
        <taxon>Ecdysozoa</taxon>
        <taxon>Arthropoda</taxon>
        <taxon>Hexapoda</taxon>
        <taxon>Insecta</taxon>
        <taxon>Pterygota</taxon>
        <taxon>Neoptera</taxon>
        <taxon>Paraneoptera</taxon>
        <taxon>Thysanoptera</taxon>
        <taxon>Terebrantia</taxon>
        <taxon>Thripoidea</taxon>
        <taxon>Thripidae</taxon>
        <taxon>Frankliniella</taxon>
    </lineage>
</organism>
<proteinExistence type="predicted"/>
<protein>
    <submittedName>
        <fullName evidence="1">Fibronectin type III and SPRY domain-containing protein 1</fullName>
    </submittedName>
</protein>
<name>A0AAE1L9U7_9NEOP</name>
<sequence>MQLEVYTYHSTQYAIADMHFQEHTIAGVHFLEHTMAGMHFLMRALGIDRQTCNNKLSFDFKFAVL</sequence>
<gene>
    <name evidence="1" type="ORF">KUF71_021424</name>
</gene>
<dbReference type="Proteomes" id="UP001219518">
    <property type="component" value="Unassembled WGS sequence"/>
</dbReference>
<evidence type="ECO:0000313" key="2">
    <source>
        <dbReference type="Proteomes" id="UP001219518"/>
    </source>
</evidence>